<keyword evidence="2" id="KW-1185">Reference proteome</keyword>
<dbReference type="AlphaFoldDB" id="A0A9P7QZE8"/>
<proteinExistence type="predicted"/>
<sequence length="69" mass="7526">MYSDSPSRQAYPSPIIYDILTKAIRSIIERNHGLEPSLLGKLSGGPVLPQCSQMPRLNEGLPHLGQIVA</sequence>
<protein>
    <submittedName>
        <fullName evidence="1">Uncharacterized protein</fullName>
    </submittedName>
</protein>
<name>A0A9P7QZE8_9PEZI</name>
<evidence type="ECO:0000313" key="1">
    <source>
        <dbReference type="EMBL" id="KAG7046635.1"/>
    </source>
</evidence>
<organism evidence="1 2">
    <name type="scientific">Colletotrichum scovillei</name>
    <dbReference type="NCBI Taxonomy" id="1209932"/>
    <lineage>
        <taxon>Eukaryota</taxon>
        <taxon>Fungi</taxon>
        <taxon>Dikarya</taxon>
        <taxon>Ascomycota</taxon>
        <taxon>Pezizomycotina</taxon>
        <taxon>Sordariomycetes</taxon>
        <taxon>Hypocreomycetidae</taxon>
        <taxon>Glomerellales</taxon>
        <taxon>Glomerellaceae</taxon>
        <taxon>Colletotrichum</taxon>
        <taxon>Colletotrichum acutatum species complex</taxon>
    </lineage>
</organism>
<gene>
    <name evidence="1" type="ORF">JMJ77_014860</name>
</gene>
<evidence type="ECO:0000313" key="2">
    <source>
        <dbReference type="Proteomes" id="UP000699042"/>
    </source>
</evidence>
<accession>A0A9P7QZE8</accession>
<reference evidence="1" key="1">
    <citation type="submission" date="2021-05" db="EMBL/GenBank/DDBJ databases">
        <title>Comparative genomics of three Colletotrichum scovillei strains and genetic complementation revealed genes involved fungal growth and virulence on chili pepper.</title>
        <authorList>
            <person name="Hsieh D.-K."/>
            <person name="Chuang S.-C."/>
            <person name="Chen C.-Y."/>
            <person name="Chao Y.-T."/>
            <person name="Lu M.-Y.J."/>
            <person name="Lee M.-H."/>
            <person name="Shih M.-C."/>
        </authorList>
    </citation>
    <scope>NUCLEOTIDE SEQUENCE</scope>
    <source>
        <strain evidence="1">Coll-153</strain>
    </source>
</reference>
<dbReference type="Proteomes" id="UP000699042">
    <property type="component" value="Unassembled WGS sequence"/>
</dbReference>
<dbReference type="EMBL" id="JAESDN010000008">
    <property type="protein sequence ID" value="KAG7046635.1"/>
    <property type="molecule type" value="Genomic_DNA"/>
</dbReference>
<comment type="caution">
    <text evidence="1">The sequence shown here is derived from an EMBL/GenBank/DDBJ whole genome shotgun (WGS) entry which is preliminary data.</text>
</comment>